<dbReference type="Proteomes" id="UP000652681">
    <property type="component" value="Unassembled WGS sequence"/>
</dbReference>
<keyword evidence="4" id="KW-0804">Transcription</keyword>
<dbReference type="InterPro" id="IPR013249">
    <property type="entry name" value="RNA_pol_sigma70_r4_t2"/>
</dbReference>
<dbReference type="EMBL" id="JACVEL010000001">
    <property type="protein sequence ID" value="MBC9811346.1"/>
    <property type="molecule type" value="Genomic_DNA"/>
</dbReference>
<evidence type="ECO:0000313" key="7">
    <source>
        <dbReference type="EMBL" id="MBC9811346.1"/>
    </source>
</evidence>
<gene>
    <name evidence="7" type="ORF">H9Y05_02550</name>
</gene>
<dbReference type="Pfam" id="PF08281">
    <property type="entry name" value="Sigma70_r4_2"/>
    <property type="match status" value="1"/>
</dbReference>
<dbReference type="InterPro" id="IPR007627">
    <property type="entry name" value="RNA_pol_sigma70_r2"/>
</dbReference>
<dbReference type="CDD" id="cd06171">
    <property type="entry name" value="Sigma70_r4"/>
    <property type="match status" value="1"/>
</dbReference>
<dbReference type="NCBIfam" id="TIGR02937">
    <property type="entry name" value="sigma70-ECF"/>
    <property type="match status" value="1"/>
</dbReference>
<dbReference type="GO" id="GO:0006352">
    <property type="term" value="P:DNA-templated transcription initiation"/>
    <property type="evidence" value="ECO:0007669"/>
    <property type="project" value="InterPro"/>
</dbReference>
<dbReference type="GO" id="GO:0016987">
    <property type="term" value="F:sigma factor activity"/>
    <property type="evidence" value="ECO:0007669"/>
    <property type="project" value="UniProtKB-KW"/>
</dbReference>
<evidence type="ECO:0000259" key="6">
    <source>
        <dbReference type="Pfam" id="PF08281"/>
    </source>
</evidence>
<dbReference type="SUPFAM" id="SSF88946">
    <property type="entry name" value="Sigma2 domain of RNA polymerase sigma factors"/>
    <property type="match status" value="1"/>
</dbReference>
<evidence type="ECO:0000259" key="5">
    <source>
        <dbReference type="Pfam" id="PF04542"/>
    </source>
</evidence>
<evidence type="ECO:0000256" key="2">
    <source>
        <dbReference type="ARBA" id="ARBA00023015"/>
    </source>
</evidence>
<keyword evidence="3" id="KW-0731">Sigma factor</keyword>
<evidence type="ECO:0000256" key="4">
    <source>
        <dbReference type="ARBA" id="ARBA00023163"/>
    </source>
</evidence>
<dbReference type="PANTHER" id="PTHR43133:SF46">
    <property type="entry name" value="RNA POLYMERASE SIGMA-70 FACTOR ECF SUBFAMILY"/>
    <property type="match status" value="1"/>
</dbReference>
<comment type="similarity">
    <text evidence="1">Belongs to the sigma-70 factor family. ECF subfamily.</text>
</comment>
<dbReference type="RefSeq" id="WP_216713408.1">
    <property type="nucleotide sequence ID" value="NZ_JACVEL010000001.1"/>
</dbReference>
<dbReference type="Pfam" id="PF04542">
    <property type="entry name" value="Sigma70_r2"/>
    <property type="match status" value="1"/>
</dbReference>
<feature type="domain" description="RNA polymerase sigma factor 70 region 4 type 2" evidence="6">
    <location>
        <begin position="131"/>
        <end position="180"/>
    </location>
</feature>
<keyword evidence="2" id="KW-0805">Transcription regulation</keyword>
<protein>
    <submittedName>
        <fullName evidence="7">Sigma-70 family RNA polymerase sigma factor</fullName>
    </submittedName>
</protein>
<dbReference type="InterPro" id="IPR013324">
    <property type="entry name" value="RNA_pol_sigma_r3/r4-like"/>
</dbReference>
<comment type="caution">
    <text evidence="7">The sequence shown here is derived from an EMBL/GenBank/DDBJ whole genome shotgun (WGS) entry which is preliminary data.</text>
</comment>
<name>A0A8J6PGK9_9FLAO</name>
<sequence length="196" mass="22827">MSDDVGDIHCWRSDTGMEENTEEFINGNKKAFDRVYEQYAPSMFGICMRYAACKDDAEEMLQQAFIRIYEQREKADPKRPLGPWIKTITIHTAINFLKANKRMVLTENESFFEPVPEWTDSEDGEKDMKTRLLELLGEMPEGYRVVFNLFVVDNLTHKEIAEYLNITEGTSKSQLAKAKNWIKNKLENVRKDERAG</sequence>
<reference evidence="7" key="1">
    <citation type="submission" date="2020-09" db="EMBL/GenBank/DDBJ databases">
        <title>Taishania pollutisoli gen. nov., sp. nov., Isolated from Tetrabromobisphenol A-Contaminated Soil.</title>
        <authorList>
            <person name="Chen Q."/>
        </authorList>
    </citation>
    <scope>NUCLEOTIDE SEQUENCE</scope>
    <source>
        <strain evidence="7">CZZ-1</strain>
    </source>
</reference>
<dbReference type="Gene3D" id="1.10.10.10">
    <property type="entry name" value="Winged helix-like DNA-binding domain superfamily/Winged helix DNA-binding domain"/>
    <property type="match status" value="1"/>
</dbReference>
<evidence type="ECO:0000313" key="8">
    <source>
        <dbReference type="Proteomes" id="UP000652681"/>
    </source>
</evidence>
<dbReference type="InterPro" id="IPR013325">
    <property type="entry name" value="RNA_pol_sigma_r2"/>
</dbReference>
<dbReference type="InterPro" id="IPR014284">
    <property type="entry name" value="RNA_pol_sigma-70_dom"/>
</dbReference>
<evidence type="ECO:0000256" key="3">
    <source>
        <dbReference type="ARBA" id="ARBA00023082"/>
    </source>
</evidence>
<dbReference type="AlphaFoldDB" id="A0A8J6PGK9"/>
<dbReference type="Gene3D" id="1.10.1740.10">
    <property type="match status" value="1"/>
</dbReference>
<proteinExistence type="inferred from homology"/>
<keyword evidence="8" id="KW-1185">Reference proteome</keyword>
<feature type="domain" description="RNA polymerase sigma-70 region 2" evidence="5">
    <location>
        <begin position="36"/>
        <end position="102"/>
    </location>
</feature>
<dbReference type="PANTHER" id="PTHR43133">
    <property type="entry name" value="RNA POLYMERASE ECF-TYPE SIGMA FACTO"/>
    <property type="match status" value="1"/>
</dbReference>
<dbReference type="InterPro" id="IPR039425">
    <property type="entry name" value="RNA_pol_sigma-70-like"/>
</dbReference>
<accession>A0A8J6PGK9</accession>
<dbReference type="GO" id="GO:0003677">
    <property type="term" value="F:DNA binding"/>
    <property type="evidence" value="ECO:0007669"/>
    <property type="project" value="InterPro"/>
</dbReference>
<dbReference type="SUPFAM" id="SSF88659">
    <property type="entry name" value="Sigma3 and sigma4 domains of RNA polymerase sigma factors"/>
    <property type="match status" value="1"/>
</dbReference>
<dbReference type="InterPro" id="IPR036388">
    <property type="entry name" value="WH-like_DNA-bd_sf"/>
</dbReference>
<organism evidence="7 8">
    <name type="scientific">Taishania pollutisoli</name>
    <dbReference type="NCBI Taxonomy" id="2766479"/>
    <lineage>
        <taxon>Bacteria</taxon>
        <taxon>Pseudomonadati</taxon>
        <taxon>Bacteroidota</taxon>
        <taxon>Flavobacteriia</taxon>
        <taxon>Flavobacteriales</taxon>
        <taxon>Crocinitomicaceae</taxon>
        <taxon>Taishania</taxon>
    </lineage>
</organism>
<evidence type="ECO:0000256" key="1">
    <source>
        <dbReference type="ARBA" id="ARBA00010641"/>
    </source>
</evidence>